<dbReference type="Proteomes" id="UP000277204">
    <property type="component" value="Unassembled WGS sequence"/>
</dbReference>
<evidence type="ECO:0000313" key="2">
    <source>
        <dbReference type="Proteomes" id="UP000277204"/>
    </source>
</evidence>
<reference evidence="1 2" key="1">
    <citation type="submission" date="2018-11" db="EMBL/GenBank/DDBJ databases">
        <authorList>
            <consortium name="Pathogen Informatics"/>
        </authorList>
    </citation>
    <scope>NUCLEOTIDE SEQUENCE [LARGE SCALE GENOMIC DNA]</scope>
    <source>
        <strain evidence="1 2">Zambia</strain>
    </source>
</reference>
<name>A0A183L8A4_9TREM</name>
<gene>
    <name evidence="1" type="ORF">SMRZ_LOCUS29</name>
</gene>
<dbReference type="AlphaFoldDB" id="A0A183L8A4"/>
<protein>
    <submittedName>
        <fullName evidence="1">Uncharacterized protein</fullName>
    </submittedName>
</protein>
<organism evidence="1 2">
    <name type="scientific">Schistosoma margrebowiei</name>
    <dbReference type="NCBI Taxonomy" id="48269"/>
    <lineage>
        <taxon>Eukaryota</taxon>
        <taxon>Metazoa</taxon>
        <taxon>Spiralia</taxon>
        <taxon>Lophotrochozoa</taxon>
        <taxon>Platyhelminthes</taxon>
        <taxon>Trematoda</taxon>
        <taxon>Digenea</taxon>
        <taxon>Strigeidida</taxon>
        <taxon>Schistosomatoidea</taxon>
        <taxon>Schistosomatidae</taxon>
        <taxon>Schistosoma</taxon>
    </lineage>
</organism>
<dbReference type="EMBL" id="UZAI01000004">
    <property type="protein sequence ID" value="VDO22505.1"/>
    <property type="molecule type" value="Genomic_DNA"/>
</dbReference>
<evidence type="ECO:0000313" key="1">
    <source>
        <dbReference type="EMBL" id="VDO22505.1"/>
    </source>
</evidence>
<sequence>MKLKTIVCQSISKSQSSVPTSRKLVLLYGAETFRTTTTIIKKVQVFINSCLRKILNVSLPNIISNNLLWEMTNQLPVEEEIKKRHSKWIGHTLWKSSNCVTRQALT</sequence>
<accession>A0A183L8A4</accession>
<proteinExistence type="predicted"/>
<keyword evidence="2" id="KW-1185">Reference proteome</keyword>